<organism evidence="2 3">
    <name type="scientific">Candidatus Thiodiazotropha endoloripes</name>
    <dbReference type="NCBI Taxonomy" id="1818881"/>
    <lineage>
        <taxon>Bacteria</taxon>
        <taxon>Pseudomonadati</taxon>
        <taxon>Pseudomonadota</taxon>
        <taxon>Gammaproteobacteria</taxon>
        <taxon>Chromatiales</taxon>
        <taxon>Sedimenticolaceae</taxon>
        <taxon>Candidatus Thiodiazotropha</taxon>
    </lineage>
</organism>
<dbReference type="EMBL" id="LVJZ01000003">
    <property type="protein sequence ID" value="ODB97513.1"/>
    <property type="molecule type" value="Genomic_DNA"/>
</dbReference>
<dbReference type="Pfam" id="PF04168">
    <property type="entry name" value="Alpha-E"/>
    <property type="match status" value="1"/>
</dbReference>
<evidence type="ECO:0000259" key="1">
    <source>
        <dbReference type="Pfam" id="PF04168"/>
    </source>
</evidence>
<dbReference type="PANTHER" id="PTHR34595">
    <property type="entry name" value="BLR5612 PROTEIN"/>
    <property type="match status" value="1"/>
</dbReference>
<reference evidence="2 3" key="1">
    <citation type="submission" date="2016-03" db="EMBL/GenBank/DDBJ databases">
        <title>Chemosynthetic sulphur-oxidizing symbionts of marine invertebrate animals are capable of nitrogen fixation.</title>
        <authorList>
            <person name="Petersen J.M."/>
            <person name="Kemper A."/>
            <person name="Gruber-Vodicka H."/>
            <person name="Cardini U."/>
            <person name="Geest Mvander."/>
            <person name="Kleiner M."/>
            <person name="Bulgheresi S."/>
            <person name="Fussmann M."/>
            <person name="Herbold C."/>
            <person name="Seah B.K.B."/>
            <person name="Antony C.Paul."/>
            <person name="Liu D."/>
            <person name="Belitz A."/>
            <person name="Weber M."/>
        </authorList>
    </citation>
    <scope>NUCLEOTIDE SEQUENCE [LARGE SCALE GENOMIC DNA]</scope>
    <source>
        <strain evidence="2">G_D</strain>
    </source>
</reference>
<gene>
    <name evidence="2" type="ORF">A3196_12555</name>
</gene>
<dbReference type="PANTHER" id="PTHR34595:SF7">
    <property type="entry name" value="SLL1039 PROTEIN"/>
    <property type="match status" value="1"/>
</dbReference>
<keyword evidence="3" id="KW-1185">Reference proteome</keyword>
<evidence type="ECO:0000313" key="2">
    <source>
        <dbReference type="EMBL" id="ODB97513.1"/>
    </source>
</evidence>
<feature type="domain" description="DUF403" evidence="1">
    <location>
        <begin position="1"/>
        <end position="306"/>
    </location>
</feature>
<name>A0A1E2URY6_9GAMM</name>
<comment type="caution">
    <text evidence="2">The sequence shown here is derived from an EMBL/GenBank/DDBJ whole genome shotgun (WGS) entry which is preliminary data.</text>
</comment>
<dbReference type="InterPro" id="IPR007296">
    <property type="entry name" value="DUF403"/>
</dbReference>
<accession>A0A1E2URY6</accession>
<dbReference type="InterPro" id="IPR051680">
    <property type="entry name" value="ATP-dep_Glu-Cys_Ligase-2"/>
</dbReference>
<evidence type="ECO:0000313" key="3">
    <source>
        <dbReference type="Proteomes" id="UP000094849"/>
    </source>
</evidence>
<protein>
    <recommendedName>
        <fullName evidence="1">DUF403 domain-containing protein</fullName>
    </recommendedName>
</protein>
<dbReference type="AlphaFoldDB" id="A0A1E2URY6"/>
<dbReference type="RefSeq" id="WP_069024548.1">
    <property type="nucleotide sequence ID" value="NZ_LVJZ01000003.1"/>
</dbReference>
<sequence length="314" mass="36463">MLSRVAQTIYWIGRYQERAENTARLITVNTNLMLDLPPKVAPGWDALINLLGCYDSYLTRHPEFTERRVANFLINDESNSSSIISTLCALRENARTIREILPREAWESINSYYQTALERKQSSFSRQGRQTYLEHIIAGSQLMTGLLAGSMNHDTAYRFLNLGRKLERADMTTRIIDVRPENPLPEEAPELAPFEDIQWMSMLKSLSAYQMYRQHMQVRINRKDVLQFLFKTQGFPRSISYCTENIRFNLSRLPKNRTPLKVLKKIDTRLTEMLTDKMDNNELHEFIDDLQIDFGTLHEAISKAYFPPALMSAA</sequence>
<dbReference type="Proteomes" id="UP000094849">
    <property type="component" value="Unassembled WGS sequence"/>
</dbReference>
<proteinExistence type="predicted"/>
<dbReference type="STRING" id="1818881.A3196_12555"/>